<sequence>MKHSITGRLRIPFNTLFTASTLFDVKVLYLGHGSLSLHGGGHCALDAHDLPTKHPLTYSIQGRSMSV</sequence>
<protein>
    <submittedName>
        <fullName evidence="1">AlNc14C27G2634 protein</fullName>
    </submittedName>
</protein>
<organism evidence="1">
    <name type="scientific">Albugo laibachii Nc14</name>
    <dbReference type="NCBI Taxonomy" id="890382"/>
    <lineage>
        <taxon>Eukaryota</taxon>
        <taxon>Sar</taxon>
        <taxon>Stramenopiles</taxon>
        <taxon>Oomycota</taxon>
        <taxon>Peronosporomycetes</taxon>
        <taxon>Albuginales</taxon>
        <taxon>Albuginaceae</taxon>
        <taxon>Albugo</taxon>
    </lineage>
</organism>
<accession>F0W701</accession>
<proteinExistence type="predicted"/>
<dbReference type="AlphaFoldDB" id="F0W701"/>
<reference evidence="1" key="2">
    <citation type="submission" date="2011-02" db="EMBL/GenBank/DDBJ databases">
        <authorList>
            <person name="MacLean D."/>
        </authorList>
    </citation>
    <scope>NUCLEOTIDE SEQUENCE</scope>
</reference>
<gene>
    <name evidence="1" type="primary">AlNc14C27G2634</name>
    <name evidence="1" type="ORF">ALNC14_030390</name>
</gene>
<name>F0W701_9STRA</name>
<reference evidence="1" key="1">
    <citation type="journal article" date="2011" name="PLoS Biol.">
        <title>Gene gain and loss during evolution of obligate parasitism in the white rust pathogen of Arabidopsis thaliana.</title>
        <authorList>
            <person name="Kemen E."/>
            <person name="Gardiner A."/>
            <person name="Schultz-Larsen T."/>
            <person name="Kemen A.C."/>
            <person name="Balmuth A.L."/>
            <person name="Robert-Seilaniantz A."/>
            <person name="Bailey K."/>
            <person name="Holub E."/>
            <person name="Studholme D.J."/>
            <person name="Maclean D."/>
            <person name="Jones J.D."/>
        </authorList>
    </citation>
    <scope>NUCLEOTIDE SEQUENCE</scope>
</reference>
<evidence type="ECO:0000313" key="1">
    <source>
        <dbReference type="EMBL" id="CCA16896.1"/>
    </source>
</evidence>
<dbReference type="EMBL" id="FR824072">
    <property type="protein sequence ID" value="CCA16896.1"/>
    <property type="molecule type" value="Genomic_DNA"/>
</dbReference>
<dbReference type="HOGENOM" id="CLU_2817764_0_0_1"/>